<dbReference type="EMBL" id="JAGGNH010000003">
    <property type="protein sequence ID" value="KAJ0977669.1"/>
    <property type="molecule type" value="Genomic_DNA"/>
</dbReference>
<dbReference type="GO" id="GO:0006623">
    <property type="term" value="P:protein targeting to vacuole"/>
    <property type="evidence" value="ECO:0007669"/>
    <property type="project" value="TreeGrafter"/>
</dbReference>
<evidence type="ECO:0000313" key="3">
    <source>
        <dbReference type="EMBL" id="KAJ0977669.1"/>
    </source>
</evidence>
<feature type="domain" description="TECPR1-like DysF" evidence="1">
    <location>
        <begin position="173"/>
        <end position="269"/>
    </location>
</feature>
<dbReference type="InterPro" id="IPR010482">
    <property type="entry name" value="TECPR1-like_DysF"/>
</dbReference>
<evidence type="ECO:0000259" key="1">
    <source>
        <dbReference type="Pfam" id="PF06398"/>
    </source>
</evidence>
<dbReference type="GO" id="GO:0005737">
    <property type="term" value="C:cytoplasm"/>
    <property type="evidence" value="ECO:0007669"/>
    <property type="project" value="UniProtKB-ARBA"/>
</dbReference>
<evidence type="ECO:0000313" key="4">
    <source>
        <dbReference type="Proteomes" id="UP001085076"/>
    </source>
</evidence>
<keyword evidence="4" id="KW-1185">Reference proteome</keyword>
<dbReference type="InterPro" id="IPR026847">
    <property type="entry name" value="VPS13"/>
</dbReference>
<dbReference type="OrthoDB" id="1747010at2759"/>
<protein>
    <recommendedName>
        <fullName evidence="5">Peroxin/Ferlin domain-containing protein</fullName>
    </recommendedName>
</protein>
<dbReference type="Pfam" id="PF06398">
    <property type="entry name" value="Pex24p"/>
    <property type="match status" value="1"/>
</dbReference>
<evidence type="ECO:0000259" key="2">
    <source>
        <dbReference type="Pfam" id="PF25036"/>
    </source>
</evidence>
<dbReference type="AlphaFoldDB" id="A0A9D5CRN6"/>
<organism evidence="3 4">
    <name type="scientific">Dioscorea zingiberensis</name>
    <dbReference type="NCBI Taxonomy" id="325984"/>
    <lineage>
        <taxon>Eukaryota</taxon>
        <taxon>Viridiplantae</taxon>
        <taxon>Streptophyta</taxon>
        <taxon>Embryophyta</taxon>
        <taxon>Tracheophyta</taxon>
        <taxon>Spermatophyta</taxon>
        <taxon>Magnoliopsida</taxon>
        <taxon>Liliopsida</taxon>
        <taxon>Dioscoreales</taxon>
        <taxon>Dioscoreaceae</taxon>
        <taxon>Dioscorea</taxon>
    </lineage>
</organism>
<feature type="domain" description="Vacuolar protein sorting-associated protein 13 VPS13 adaptor binding" evidence="2">
    <location>
        <begin position="373"/>
        <end position="517"/>
    </location>
</feature>
<sequence>MKQRRRKGLIDNYMVEFIVTDLGRGEPVGFYSAPLKQIARVIHPDPTLNDFMYEMSWMNLSKMNSRECQSDVPENCGKIRCAVLISAREVKDSKQDSSNNKPGFIQISPTKEGPWTSVRLNYAAPAACWRLGCDVIASEVTVKDGNRYVSIRSLVSITNNSEFDHNMVGTEEFFELEKYSPSLGWISCSPNFTVSSLPKQWPSAGEYQGISNIELPEGWDWIDDWHVDKTSTGTDDGWIYAPDIGHINWPESARLTDPENSARQRRWIRHRQYMPLNEKDQILIGLHKPGSGIPLPLSGLTQPYILEFRPKNDNEQNEYSWSVVLEKHRLNDFSLELENSTEICLSMLTESDGLLYCSQTSGCSLNNKKGLWFCLSTEASEIGKDLHSNPIHDWNLKIYSPLSVTNFLPLAAEYAVNDQLPTEETVPCFKDTIVPGETVNIYNADPRDPLYLSVLPQGGWQQLHGPAPILHSSKIPSKMLTLENSFSGRIVQVIVEENHDKKHLIARVIRISVPYWVASARCPPLIYKFIDIHLGFSASISQPGKEQFGPAKDLTPLGDMDGSIDLHAYDTEGNCFRIFVSSKPSPYSSVPTKVISIRPFMTSTNRIGQNIYLKFNAGDQPKILSASDSIVSFTYCEGEQEILQVMSQTEY</sequence>
<dbReference type="GO" id="GO:0045053">
    <property type="term" value="P:protein retention in Golgi apparatus"/>
    <property type="evidence" value="ECO:0007669"/>
    <property type="project" value="TreeGrafter"/>
</dbReference>
<reference evidence="3" key="2">
    <citation type="journal article" date="2022" name="Hortic Res">
        <title>The genome of Dioscorea zingiberensis sheds light on the biosynthesis, origin and evolution of the medicinally important diosgenin saponins.</title>
        <authorList>
            <person name="Li Y."/>
            <person name="Tan C."/>
            <person name="Li Z."/>
            <person name="Guo J."/>
            <person name="Li S."/>
            <person name="Chen X."/>
            <person name="Wang C."/>
            <person name="Dai X."/>
            <person name="Yang H."/>
            <person name="Song W."/>
            <person name="Hou L."/>
            <person name="Xu J."/>
            <person name="Tong Z."/>
            <person name="Xu A."/>
            <person name="Yuan X."/>
            <person name="Wang W."/>
            <person name="Yang Q."/>
            <person name="Chen L."/>
            <person name="Sun Z."/>
            <person name="Wang K."/>
            <person name="Pan B."/>
            <person name="Chen J."/>
            <person name="Bao Y."/>
            <person name="Liu F."/>
            <person name="Qi X."/>
            <person name="Gang D.R."/>
            <person name="Wen J."/>
            <person name="Li J."/>
        </authorList>
    </citation>
    <scope>NUCLEOTIDE SEQUENCE</scope>
    <source>
        <strain evidence="3">Dzin_1.0</strain>
    </source>
</reference>
<dbReference type="PANTHER" id="PTHR16166">
    <property type="entry name" value="VACUOLAR PROTEIN SORTING-ASSOCIATED PROTEIN VPS13"/>
    <property type="match status" value="1"/>
</dbReference>
<accession>A0A9D5CRN6</accession>
<dbReference type="Proteomes" id="UP001085076">
    <property type="component" value="Miscellaneous, Linkage group lg03"/>
</dbReference>
<evidence type="ECO:0008006" key="5">
    <source>
        <dbReference type="Google" id="ProtNLM"/>
    </source>
</evidence>
<dbReference type="InterPro" id="IPR009543">
    <property type="entry name" value="VPS13_VAB"/>
</dbReference>
<proteinExistence type="predicted"/>
<name>A0A9D5CRN6_9LILI</name>
<reference evidence="3" key="1">
    <citation type="submission" date="2021-03" db="EMBL/GenBank/DDBJ databases">
        <authorList>
            <person name="Li Z."/>
            <person name="Yang C."/>
        </authorList>
    </citation>
    <scope>NUCLEOTIDE SEQUENCE</scope>
    <source>
        <strain evidence="3">Dzin_1.0</strain>
        <tissue evidence="3">Leaf</tissue>
    </source>
</reference>
<gene>
    <name evidence="3" type="ORF">J5N97_013143</name>
</gene>
<dbReference type="PANTHER" id="PTHR16166:SF137">
    <property type="entry name" value="PLECKSTRIN HOMOLOGY (PH) DOMAIN-CONTAINING PROTEIN"/>
    <property type="match status" value="1"/>
</dbReference>
<dbReference type="Pfam" id="PF25036">
    <property type="entry name" value="VPS13_VAB"/>
    <property type="match status" value="1"/>
</dbReference>
<comment type="caution">
    <text evidence="3">The sequence shown here is derived from an EMBL/GenBank/DDBJ whole genome shotgun (WGS) entry which is preliminary data.</text>
</comment>
<dbReference type="GO" id="GO:0098588">
    <property type="term" value="C:bounding membrane of organelle"/>
    <property type="evidence" value="ECO:0007669"/>
    <property type="project" value="UniProtKB-ARBA"/>
</dbReference>